<dbReference type="PROSITE" id="PS51123">
    <property type="entry name" value="OMPA_2"/>
    <property type="match status" value="1"/>
</dbReference>
<dbReference type="InterPro" id="IPR036737">
    <property type="entry name" value="OmpA-like_sf"/>
</dbReference>
<comment type="subcellular location">
    <subcellularLocation>
        <location evidence="1">Cell outer membrane</location>
    </subcellularLocation>
</comment>
<dbReference type="Proteomes" id="UP001278738">
    <property type="component" value="Unassembled WGS sequence"/>
</dbReference>
<dbReference type="InterPro" id="IPR050330">
    <property type="entry name" value="Bact_OuterMem_StrucFunc"/>
</dbReference>
<comment type="caution">
    <text evidence="7">The sequence shown here is derived from an EMBL/GenBank/DDBJ whole genome shotgun (WGS) entry which is preliminary data.</text>
</comment>
<dbReference type="SUPFAM" id="SSF103088">
    <property type="entry name" value="OmpA-like"/>
    <property type="match status" value="1"/>
</dbReference>
<dbReference type="GO" id="GO:0009279">
    <property type="term" value="C:cell outer membrane"/>
    <property type="evidence" value="ECO:0007669"/>
    <property type="project" value="UniProtKB-SubCell"/>
</dbReference>
<gene>
    <name evidence="6" type="ORF">SGQ18_02765</name>
    <name evidence="7" type="ORF">SGQ44_02770</name>
</gene>
<dbReference type="Pfam" id="PF00691">
    <property type="entry name" value="OmpA"/>
    <property type="match status" value="1"/>
</dbReference>
<evidence type="ECO:0000313" key="9">
    <source>
        <dbReference type="Proteomes" id="UP001278738"/>
    </source>
</evidence>
<evidence type="ECO:0000256" key="1">
    <source>
        <dbReference type="ARBA" id="ARBA00004442"/>
    </source>
</evidence>
<organism evidence="7 8">
    <name type="scientific">Flavobacterium flavipigmentatum</name>
    <dbReference type="NCBI Taxonomy" id="2893884"/>
    <lineage>
        <taxon>Bacteria</taxon>
        <taxon>Pseudomonadati</taxon>
        <taxon>Bacteroidota</taxon>
        <taxon>Flavobacteriia</taxon>
        <taxon>Flavobacteriales</taxon>
        <taxon>Flavobacteriaceae</taxon>
        <taxon>Flavobacterium</taxon>
    </lineage>
</organism>
<protein>
    <submittedName>
        <fullName evidence="7">OmpA family protein</fullName>
    </submittedName>
</protein>
<dbReference type="Gene3D" id="3.30.1330.60">
    <property type="entry name" value="OmpA-like domain"/>
    <property type="match status" value="1"/>
</dbReference>
<evidence type="ECO:0000313" key="7">
    <source>
        <dbReference type="EMBL" id="MDX6184663.1"/>
    </source>
</evidence>
<evidence type="ECO:0000256" key="2">
    <source>
        <dbReference type="ARBA" id="ARBA00023136"/>
    </source>
</evidence>
<dbReference type="CDD" id="cd07185">
    <property type="entry name" value="OmpA_C-like"/>
    <property type="match status" value="1"/>
</dbReference>
<dbReference type="EMBL" id="JAWXVH010000001">
    <property type="protein sequence ID" value="MDX6184663.1"/>
    <property type="molecule type" value="Genomic_DNA"/>
</dbReference>
<keyword evidence="3" id="KW-0998">Cell outer membrane</keyword>
<dbReference type="InterPro" id="IPR006665">
    <property type="entry name" value="OmpA-like"/>
</dbReference>
<dbReference type="AlphaFoldDB" id="A0AAJ2VW05"/>
<keyword evidence="9" id="KW-1185">Reference proteome</keyword>
<dbReference type="PANTHER" id="PTHR30329:SF21">
    <property type="entry name" value="LIPOPROTEIN YIAD-RELATED"/>
    <property type="match status" value="1"/>
</dbReference>
<keyword evidence="2 4" id="KW-0472">Membrane</keyword>
<dbReference type="PANTHER" id="PTHR30329">
    <property type="entry name" value="STATOR ELEMENT OF FLAGELLAR MOTOR COMPLEX"/>
    <property type="match status" value="1"/>
</dbReference>
<feature type="domain" description="OmpA-like" evidence="5">
    <location>
        <begin position="308"/>
        <end position="433"/>
    </location>
</feature>
<sequence>MVKGVKKIKWSGVGIVKSNLSTPNKKVVIAPDQHVFFEVEKWYDATTEADKKKTLTWIFQDQKAKTIVLQKTLPSNNQYGIKLPKNLCGPFEYYLEASLSGKRDTINKTGLLISGYCTPKIVSSKWSTTNDGKDVRKEHLFKYGETVHLNLKTEGLNGNLNLSVDVFRKSEESKTPLYRYTSVDVIDGEINLAIKNTFVWFGKLKGIKETEEFYVKVFDPAHKLYISNAKNETGHARFLKINKKIVSQETKPPTNLSPLKTGEPDKNAARFEPCKFETITIIEDKKEDGKTTKINALVFDNGKKLVNKTPKKEPLKKTILFEFEKYDITPEAKTILNNTLQFLLEHQFSSIKIDGHACVIGKEQYNQKLSQQRSDAVKKAFVDGGLEASRIISIGRGEVNPTDDKQGRDNLKYRDEKEYKQNRSVVIAFDYYGHDAQTIIYETIAPSKDKNITIDITEYQNKACFREKGKHKKNIKINSTEYPKAIDQVTSKLDFPIRSNLAWWNNAPIQYIWPKVLANEYDIHIHSCRYFANESNPTIKAMVYSDIKWNLQLSYNWEHPFAYTHGNLPEYSRKNPKDPKVAEIIRDKRKAQSKAVGAGKEAKRVANSPEMLTKFELKLEGKWGGQSFELSGEFAKKIRTVLNVFIKYKEMADKVKNTLGGIPKGVTLSKTPFMFEIQSPSLNANIDWYLEKGTGINAAKVATVGKLNFKADPLIGAEFTLDLLGLVSKMNPVVAAFVGSLEGVLSAANGGIKLEAKFTGSLNFDFNAIEFNSLTGIVKGGSLDLGAKLQIKIEMTIHASIKSESYAKEPILELHAAGKLDAYFAAKIKMDSDEKGIYYQPEVGFSGMIFTFEIEIVIRGHKVVRKFSNENEPFLKPEPYQGEKHYLPLNNKKDVASAPSTGSGGGW</sequence>
<dbReference type="EMBL" id="JAWXVG010000001">
    <property type="protein sequence ID" value="MDX6181062.1"/>
    <property type="molecule type" value="Genomic_DNA"/>
</dbReference>
<proteinExistence type="predicted"/>
<evidence type="ECO:0000259" key="5">
    <source>
        <dbReference type="PROSITE" id="PS51123"/>
    </source>
</evidence>
<dbReference type="InterPro" id="IPR006664">
    <property type="entry name" value="OMP_bac"/>
</dbReference>
<name>A0AAJ2VW05_9FLAO</name>
<evidence type="ECO:0000256" key="4">
    <source>
        <dbReference type="PROSITE-ProRule" id="PRU00473"/>
    </source>
</evidence>
<dbReference type="PRINTS" id="PR01021">
    <property type="entry name" value="OMPADOMAIN"/>
</dbReference>
<dbReference type="Proteomes" id="UP001270053">
    <property type="component" value="Unassembled WGS sequence"/>
</dbReference>
<dbReference type="RefSeq" id="WP_229975716.1">
    <property type="nucleotide sequence ID" value="NZ_CP087133.1"/>
</dbReference>
<evidence type="ECO:0000313" key="6">
    <source>
        <dbReference type="EMBL" id="MDX6181062.1"/>
    </source>
</evidence>
<evidence type="ECO:0000256" key="3">
    <source>
        <dbReference type="ARBA" id="ARBA00023237"/>
    </source>
</evidence>
<evidence type="ECO:0000313" key="8">
    <source>
        <dbReference type="Proteomes" id="UP001270053"/>
    </source>
</evidence>
<reference evidence="7 9" key="1">
    <citation type="submission" date="2023-11" db="EMBL/GenBank/DDBJ databases">
        <title>Unpublished Manusciprt.</title>
        <authorList>
            <person name="Saticioglu I.B."/>
            <person name="Ay H."/>
            <person name="Ajmi N."/>
            <person name="Altun S."/>
            <person name="Duman M."/>
        </authorList>
    </citation>
    <scope>NUCLEOTIDE SEQUENCE</scope>
    <source>
        <strain evidence="6 9">Fl-33</strain>
        <strain evidence="7">Fl-77</strain>
    </source>
</reference>
<accession>A0AAJ2VW05</accession>